<gene>
    <name evidence="1" type="ORF">ABIE21_003274</name>
</gene>
<dbReference type="Proteomes" id="UP001549257">
    <property type="component" value="Unassembled WGS sequence"/>
</dbReference>
<reference evidence="1 2" key="1">
    <citation type="submission" date="2024-06" db="EMBL/GenBank/DDBJ databases">
        <title>Sorghum-associated microbial communities from plants grown in Nebraska, USA.</title>
        <authorList>
            <person name="Schachtman D."/>
        </authorList>
    </citation>
    <scope>NUCLEOTIDE SEQUENCE [LARGE SCALE GENOMIC DNA]</scope>
    <source>
        <strain evidence="1 2">2857</strain>
    </source>
</reference>
<protein>
    <recommendedName>
        <fullName evidence="3">Resolvase/invertase-type recombinase catalytic domain-containing protein</fullName>
    </recommendedName>
</protein>
<evidence type="ECO:0000313" key="1">
    <source>
        <dbReference type="EMBL" id="MET4583743.1"/>
    </source>
</evidence>
<dbReference type="EMBL" id="JBEPSJ010000005">
    <property type="protein sequence ID" value="MET4583743.1"/>
    <property type="molecule type" value="Genomic_DNA"/>
</dbReference>
<keyword evidence="2" id="KW-1185">Reference proteome</keyword>
<name>A0ABV2QSB4_9MICO</name>
<organism evidence="1 2">
    <name type="scientific">Conyzicola nivalis</name>
    <dbReference type="NCBI Taxonomy" id="1477021"/>
    <lineage>
        <taxon>Bacteria</taxon>
        <taxon>Bacillati</taxon>
        <taxon>Actinomycetota</taxon>
        <taxon>Actinomycetes</taxon>
        <taxon>Micrococcales</taxon>
        <taxon>Microbacteriaceae</taxon>
        <taxon>Conyzicola</taxon>
    </lineage>
</organism>
<comment type="caution">
    <text evidence="1">The sequence shown here is derived from an EMBL/GenBank/DDBJ whole genome shotgun (WGS) entry which is preliminary data.</text>
</comment>
<proteinExistence type="predicted"/>
<sequence length="178" mass="20151">MIIPTDEVDLVRSHYAQIAGGIRWHTTDRAKVGDIEAIHNFVDYLADHPDPLIVVLETDQAIMRRSKEDVRRHSFMALAKILHEIHSVDLLVYERRRPGLVQKLDDASAAAVRVALPSLVVQDAGARAEPLLAGPDVIAWTLRRRIIARESWFDPFTDVVKMYRPEGSRVDAMNKIGR</sequence>
<accession>A0ABV2QSB4</accession>
<evidence type="ECO:0000313" key="2">
    <source>
        <dbReference type="Proteomes" id="UP001549257"/>
    </source>
</evidence>
<evidence type="ECO:0008006" key="3">
    <source>
        <dbReference type="Google" id="ProtNLM"/>
    </source>
</evidence>